<dbReference type="Proteomes" id="UP000635384">
    <property type="component" value="Unassembled WGS sequence"/>
</dbReference>
<feature type="region of interest" description="Disordered" evidence="1">
    <location>
        <begin position="28"/>
        <end position="54"/>
    </location>
</feature>
<dbReference type="RefSeq" id="WP_190788124.1">
    <property type="nucleotide sequence ID" value="NZ_JACXLC010000001.1"/>
</dbReference>
<protein>
    <recommendedName>
        <fullName evidence="4">Pectinesterase inhibitor domain-containing protein</fullName>
    </recommendedName>
</protein>
<organism evidence="2 3">
    <name type="scientific">Erythrobacter rubeus</name>
    <dbReference type="NCBI Taxonomy" id="2760803"/>
    <lineage>
        <taxon>Bacteria</taxon>
        <taxon>Pseudomonadati</taxon>
        <taxon>Pseudomonadota</taxon>
        <taxon>Alphaproteobacteria</taxon>
        <taxon>Sphingomonadales</taxon>
        <taxon>Erythrobacteraceae</taxon>
        <taxon>Erythrobacter/Porphyrobacter group</taxon>
        <taxon>Erythrobacter</taxon>
    </lineage>
</organism>
<keyword evidence="3" id="KW-1185">Reference proteome</keyword>
<feature type="compositionally biased region" description="Polar residues" evidence="1">
    <location>
        <begin position="31"/>
        <end position="43"/>
    </location>
</feature>
<gene>
    <name evidence="2" type="ORF">IB285_10475</name>
</gene>
<evidence type="ECO:0000313" key="2">
    <source>
        <dbReference type="EMBL" id="MBD2842681.1"/>
    </source>
</evidence>
<reference evidence="2 3" key="1">
    <citation type="submission" date="2020-09" db="EMBL/GenBank/DDBJ databases">
        <authorList>
            <person name="Yoon J.-W."/>
        </authorList>
    </citation>
    <scope>NUCLEOTIDE SEQUENCE [LARGE SCALE GENOMIC DNA]</scope>
    <source>
        <strain evidence="2 3">KMU-140</strain>
    </source>
</reference>
<accession>A0ABR8KWU6</accession>
<name>A0ABR8KWU6_9SPHN</name>
<proteinExistence type="predicted"/>
<comment type="caution">
    <text evidence="2">The sequence shown here is derived from an EMBL/GenBank/DDBJ whole genome shotgun (WGS) entry which is preliminary data.</text>
</comment>
<evidence type="ECO:0008006" key="4">
    <source>
        <dbReference type="Google" id="ProtNLM"/>
    </source>
</evidence>
<sequence>MGKKFLAGALVFLLAVVALVGIGPDPESESEMTANAEVQSQPIAESGGAGGPSARLREARAMAAPCSDAMVSMGDAFSSVTSAADFERLRQFGNATATACSAAVDAFKSVEEEFDSRRAGETAFRCRQAFFMMQRIGERVGDITIENAESTLGRMPTLTDAAQNLQSECLSMMASELN</sequence>
<evidence type="ECO:0000256" key="1">
    <source>
        <dbReference type="SAM" id="MobiDB-lite"/>
    </source>
</evidence>
<evidence type="ECO:0000313" key="3">
    <source>
        <dbReference type="Proteomes" id="UP000635384"/>
    </source>
</evidence>
<dbReference type="EMBL" id="JACXLC010000001">
    <property type="protein sequence ID" value="MBD2842681.1"/>
    <property type="molecule type" value="Genomic_DNA"/>
</dbReference>